<proteinExistence type="predicted"/>
<dbReference type="RefSeq" id="WP_142881252.1">
    <property type="nucleotide sequence ID" value="NZ_VJMG01000010.1"/>
</dbReference>
<dbReference type="InterPro" id="IPR013216">
    <property type="entry name" value="Methyltransf_11"/>
</dbReference>
<reference evidence="3 4" key="1">
    <citation type="submission" date="2019-07" db="EMBL/GenBank/DDBJ databases">
        <title>Ln-dependent methylotrophs.</title>
        <authorList>
            <person name="Tani A."/>
        </authorList>
    </citation>
    <scope>NUCLEOTIDE SEQUENCE [LARGE SCALE GENOMIC DNA]</scope>
    <source>
        <strain evidence="3 4">SM12</strain>
    </source>
</reference>
<keyword evidence="4" id="KW-1185">Reference proteome</keyword>
<dbReference type="Pfam" id="PF08241">
    <property type="entry name" value="Methyltransf_11"/>
    <property type="match status" value="1"/>
</dbReference>
<protein>
    <submittedName>
        <fullName evidence="3">Class I SAM-dependent methyltransferase</fullName>
    </submittedName>
</protein>
<evidence type="ECO:0000313" key="3">
    <source>
        <dbReference type="EMBL" id="TRL41311.1"/>
    </source>
</evidence>
<sequence>MIGVHVFLPGSDDNAAIARVQEFFKNNPVRESWPWRHWNAQPLVSRTINRRISGFVDRSFHDVLKDMLPELGLSLPVGRTVSLGCGRGRQDRSLFRHGIVNALVGYDISPDSVEAAQRLAISAGIDAFEYRVGDLNALELPESSFDLIVAEMSLHHTTELERLFDVVARALKPNGLLIADEYVGPTRFRWTETQMRTTNGFLSMLSETMRTTPDGIIKPLIEHQPPSFFDAVDPSESIRSGEVITCMEQRFDIIWQRPYGGTLLHPMLHDIAFNFREGDLFAEAFLNAVISMEDVMMATGELASDFATLVARPK</sequence>
<evidence type="ECO:0000313" key="4">
    <source>
        <dbReference type="Proteomes" id="UP000316801"/>
    </source>
</evidence>
<comment type="caution">
    <text evidence="3">The sequence shown here is derived from an EMBL/GenBank/DDBJ whole genome shotgun (WGS) entry which is preliminary data.</text>
</comment>
<evidence type="ECO:0000259" key="2">
    <source>
        <dbReference type="Pfam" id="PF08241"/>
    </source>
</evidence>
<gene>
    <name evidence="3" type="ORF">FNA46_05085</name>
</gene>
<dbReference type="SUPFAM" id="SSF53335">
    <property type="entry name" value="S-adenosyl-L-methionine-dependent methyltransferases"/>
    <property type="match status" value="1"/>
</dbReference>
<dbReference type="GO" id="GO:0032259">
    <property type="term" value="P:methylation"/>
    <property type="evidence" value="ECO:0007669"/>
    <property type="project" value="UniProtKB-KW"/>
</dbReference>
<organism evidence="3 4">
    <name type="scientific">Rhizobium straminoryzae</name>
    <dbReference type="NCBI Taxonomy" id="1387186"/>
    <lineage>
        <taxon>Bacteria</taxon>
        <taxon>Pseudomonadati</taxon>
        <taxon>Pseudomonadota</taxon>
        <taxon>Alphaproteobacteria</taxon>
        <taxon>Hyphomicrobiales</taxon>
        <taxon>Rhizobiaceae</taxon>
        <taxon>Rhizobium/Agrobacterium group</taxon>
        <taxon>Rhizobium</taxon>
    </lineage>
</organism>
<dbReference type="InterPro" id="IPR029063">
    <property type="entry name" value="SAM-dependent_MTases_sf"/>
</dbReference>
<dbReference type="PANTHER" id="PTHR43861:SF3">
    <property type="entry name" value="PUTATIVE (AFU_ORTHOLOGUE AFUA_2G14390)-RELATED"/>
    <property type="match status" value="1"/>
</dbReference>
<keyword evidence="1 3" id="KW-0808">Transferase</keyword>
<dbReference type="Gene3D" id="3.40.50.150">
    <property type="entry name" value="Vaccinia Virus protein VP39"/>
    <property type="match status" value="1"/>
</dbReference>
<feature type="domain" description="Methyltransferase type 11" evidence="2">
    <location>
        <begin position="82"/>
        <end position="178"/>
    </location>
</feature>
<dbReference type="AlphaFoldDB" id="A0A549TFM0"/>
<dbReference type="CDD" id="cd02440">
    <property type="entry name" value="AdoMet_MTases"/>
    <property type="match status" value="1"/>
</dbReference>
<dbReference type="EMBL" id="VJMG01000010">
    <property type="protein sequence ID" value="TRL41311.1"/>
    <property type="molecule type" value="Genomic_DNA"/>
</dbReference>
<dbReference type="PANTHER" id="PTHR43861">
    <property type="entry name" value="TRANS-ACONITATE 2-METHYLTRANSFERASE-RELATED"/>
    <property type="match status" value="1"/>
</dbReference>
<accession>A0A549TFM0</accession>
<keyword evidence="3" id="KW-0489">Methyltransferase</keyword>
<evidence type="ECO:0000256" key="1">
    <source>
        <dbReference type="ARBA" id="ARBA00022679"/>
    </source>
</evidence>
<dbReference type="GO" id="GO:0008757">
    <property type="term" value="F:S-adenosylmethionine-dependent methyltransferase activity"/>
    <property type="evidence" value="ECO:0007669"/>
    <property type="project" value="InterPro"/>
</dbReference>
<name>A0A549TFM0_9HYPH</name>
<dbReference type="Proteomes" id="UP000316801">
    <property type="component" value="Unassembled WGS sequence"/>
</dbReference>